<evidence type="ECO:0000256" key="8">
    <source>
        <dbReference type="SAM" id="MobiDB-lite"/>
    </source>
</evidence>
<evidence type="ECO:0000259" key="10">
    <source>
        <dbReference type="PROSITE" id="PS51154"/>
    </source>
</evidence>
<dbReference type="CDD" id="cd02903">
    <property type="entry name" value="Macro_BAL-like"/>
    <property type="match status" value="1"/>
</dbReference>
<gene>
    <name evidence="11" type="ORF">UPYG_G00118530</name>
</gene>
<dbReference type="InterPro" id="IPR057045">
    <property type="entry name" value="PARP14_KH_3"/>
</dbReference>
<feature type="domain" description="Macro" evidence="10">
    <location>
        <begin position="780"/>
        <end position="967"/>
    </location>
</feature>
<evidence type="ECO:0000256" key="4">
    <source>
        <dbReference type="ARBA" id="ARBA00023027"/>
    </source>
</evidence>
<dbReference type="Pfam" id="PF23253">
    <property type="entry name" value="KH_PARP14_6"/>
    <property type="match status" value="1"/>
</dbReference>
<dbReference type="InterPro" id="IPR057051">
    <property type="entry name" value="PARP14_RPM_1"/>
</dbReference>
<keyword evidence="5" id="KW-0539">Nucleus</keyword>
<evidence type="ECO:0000256" key="1">
    <source>
        <dbReference type="ARBA" id="ARBA00004123"/>
    </source>
</evidence>
<dbReference type="FunFam" id="3.90.228.10:FF:000008">
    <property type="entry name" value="Poly [ADP-ribose] polymerase"/>
    <property type="match status" value="1"/>
</dbReference>
<dbReference type="GO" id="GO:0003950">
    <property type="term" value="F:NAD+ poly-ADP-ribosyltransferase activity"/>
    <property type="evidence" value="ECO:0007669"/>
    <property type="project" value="UniProtKB-UniRule"/>
</dbReference>
<dbReference type="Pfam" id="PF23248">
    <property type="entry name" value="KH_PARP14_2"/>
    <property type="match status" value="1"/>
</dbReference>
<dbReference type="GO" id="GO:0005634">
    <property type="term" value="C:nucleus"/>
    <property type="evidence" value="ECO:0007669"/>
    <property type="project" value="UniProtKB-SubCell"/>
</dbReference>
<dbReference type="InterPro" id="IPR012677">
    <property type="entry name" value="Nucleotide-bd_a/b_plait_sf"/>
</dbReference>
<dbReference type="InterPro" id="IPR057049">
    <property type="entry name" value="PARP14_KH_8"/>
</dbReference>
<dbReference type="InterPro" id="IPR057044">
    <property type="entry name" value="PARP14_KH_1"/>
</dbReference>
<evidence type="ECO:0000256" key="2">
    <source>
        <dbReference type="ARBA" id="ARBA00022676"/>
    </source>
</evidence>
<dbReference type="Pfam" id="PF23252">
    <property type="entry name" value="KH_PARP14_5"/>
    <property type="match status" value="1"/>
</dbReference>
<dbReference type="EMBL" id="JAGEUA010000003">
    <property type="protein sequence ID" value="KAL0994160.1"/>
    <property type="molecule type" value="Genomic_DNA"/>
</dbReference>
<dbReference type="PANTHER" id="PTHR14453">
    <property type="entry name" value="PARP/ZINC FINGER CCCH TYPE DOMAIN CONTAINING PROTEIN"/>
    <property type="match status" value="1"/>
</dbReference>
<dbReference type="Pfam" id="PF00644">
    <property type="entry name" value="PARP"/>
    <property type="match status" value="1"/>
</dbReference>
<comment type="subcellular location">
    <subcellularLocation>
        <location evidence="1">Nucleus</location>
    </subcellularLocation>
</comment>
<dbReference type="SUPFAM" id="SSF52949">
    <property type="entry name" value="Macro domain-like"/>
    <property type="match status" value="3"/>
</dbReference>
<dbReference type="PROSITE" id="PS51059">
    <property type="entry name" value="PARP_CATALYTIC"/>
    <property type="match status" value="1"/>
</dbReference>
<dbReference type="InterPro" id="IPR057048">
    <property type="entry name" value="PARP14_KH_6"/>
</dbReference>
<evidence type="ECO:0000256" key="5">
    <source>
        <dbReference type="ARBA" id="ARBA00023242"/>
    </source>
</evidence>
<dbReference type="SUPFAM" id="SSF56399">
    <property type="entry name" value="ADP-ribosylation"/>
    <property type="match status" value="1"/>
</dbReference>
<feature type="region of interest" description="Disordered" evidence="8">
    <location>
        <begin position="972"/>
        <end position="1020"/>
    </location>
</feature>
<dbReference type="Pfam" id="PF23249">
    <property type="entry name" value="KH_PARP14_3"/>
    <property type="match status" value="1"/>
</dbReference>
<dbReference type="Gene3D" id="3.30.70.330">
    <property type="match status" value="2"/>
</dbReference>
<dbReference type="CDD" id="cd01439">
    <property type="entry name" value="TCCD_inducible_PARP_like"/>
    <property type="match status" value="1"/>
</dbReference>
<dbReference type="Proteomes" id="UP001557470">
    <property type="component" value="Unassembled WGS sequence"/>
</dbReference>
<keyword evidence="4 7" id="KW-0520">NAD</keyword>
<comment type="similarity">
    <text evidence="6">Belongs to the ARTD/PARP family.</text>
</comment>
<evidence type="ECO:0000313" key="11">
    <source>
        <dbReference type="EMBL" id="KAL0994160.1"/>
    </source>
</evidence>
<feature type="region of interest" description="Disordered" evidence="8">
    <location>
        <begin position="1186"/>
        <end position="1210"/>
    </location>
</feature>
<dbReference type="Pfam" id="PF23084">
    <property type="entry name" value="KH_PARP14_1"/>
    <property type="match status" value="1"/>
</dbReference>
<dbReference type="Pfam" id="PF23245">
    <property type="entry name" value="RRM_PARP14_2"/>
    <property type="match status" value="1"/>
</dbReference>
<dbReference type="Pfam" id="PF23222">
    <property type="entry name" value="RRM_PARP14_1"/>
    <property type="match status" value="1"/>
</dbReference>
<dbReference type="EC" id="2.4.2.-" evidence="7"/>
<evidence type="ECO:0000256" key="6">
    <source>
        <dbReference type="ARBA" id="ARBA00024347"/>
    </source>
</evidence>
<comment type="caution">
    <text evidence="11">The sequence shown here is derived from an EMBL/GenBank/DDBJ whole genome shotgun (WGS) entry which is preliminary data.</text>
</comment>
<dbReference type="Pfam" id="PF23251">
    <property type="entry name" value="KH_PARP14_4"/>
    <property type="match status" value="1"/>
</dbReference>
<feature type="domain" description="Macro" evidence="10">
    <location>
        <begin position="1222"/>
        <end position="1359"/>
    </location>
</feature>
<protein>
    <recommendedName>
        <fullName evidence="7">Poly [ADP-ribose] polymerase</fullName>
        <shortName evidence="7">PARP</shortName>
        <ecNumber evidence="7">2.4.2.-</ecNumber>
    </recommendedName>
</protein>
<evidence type="ECO:0000259" key="9">
    <source>
        <dbReference type="PROSITE" id="PS51059"/>
    </source>
</evidence>
<keyword evidence="3 7" id="KW-0808">Transferase</keyword>
<accession>A0ABD0XLT2</accession>
<dbReference type="Gene3D" id="3.40.220.10">
    <property type="entry name" value="Leucine Aminopeptidase, subunit E, domain 1"/>
    <property type="match status" value="4"/>
</dbReference>
<dbReference type="InterPro" id="IPR057046">
    <property type="entry name" value="PARP14_KH_4"/>
</dbReference>
<evidence type="ECO:0000256" key="7">
    <source>
        <dbReference type="RuleBase" id="RU362114"/>
    </source>
</evidence>
<dbReference type="InterPro" id="IPR012317">
    <property type="entry name" value="Poly(ADP-ribose)pol_cat_dom"/>
</dbReference>
<keyword evidence="12" id="KW-1185">Reference proteome</keyword>
<dbReference type="InterPro" id="IPR057047">
    <property type="entry name" value="PARP14_KH_5"/>
</dbReference>
<feature type="domain" description="Macro" evidence="10">
    <location>
        <begin position="1000"/>
        <end position="1183"/>
    </location>
</feature>
<dbReference type="InterPro" id="IPR052056">
    <property type="entry name" value="Mono-ARTD/PARP"/>
</dbReference>
<feature type="region of interest" description="Disordered" evidence="8">
    <location>
        <begin position="109"/>
        <end position="139"/>
    </location>
</feature>
<dbReference type="Pfam" id="PF23085">
    <property type="entry name" value="RRM_PARP14_3"/>
    <property type="match status" value="1"/>
</dbReference>
<dbReference type="Pfam" id="PF23254">
    <property type="entry name" value="KH_PARP14_8"/>
    <property type="match status" value="1"/>
</dbReference>
<dbReference type="Pfam" id="PF01661">
    <property type="entry name" value="Macro"/>
    <property type="match status" value="2"/>
</dbReference>
<dbReference type="CDD" id="cd02907">
    <property type="entry name" value="Macro_Af1521_BAL-like"/>
    <property type="match status" value="1"/>
</dbReference>
<dbReference type="InterPro" id="IPR002589">
    <property type="entry name" value="Macro_dom"/>
</dbReference>
<reference evidence="11 12" key="1">
    <citation type="submission" date="2024-06" db="EMBL/GenBank/DDBJ databases">
        <authorList>
            <person name="Pan Q."/>
            <person name="Wen M."/>
            <person name="Jouanno E."/>
            <person name="Zahm M."/>
            <person name="Klopp C."/>
            <person name="Cabau C."/>
            <person name="Louis A."/>
            <person name="Berthelot C."/>
            <person name="Parey E."/>
            <person name="Roest Crollius H."/>
            <person name="Montfort J."/>
            <person name="Robinson-Rechavi M."/>
            <person name="Bouchez O."/>
            <person name="Lampietro C."/>
            <person name="Lopez Roques C."/>
            <person name="Donnadieu C."/>
            <person name="Postlethwait J."/>
            <person name="Bobe J."/>
            <person name="Verreycken H."/>
            <person name="Guiguen Y."/>
        </authorList>
    </citation>
    <scope>NUCLEOTIDE SEQUENCE [LARGE SCALE GENOMIC DNA]</scope>
    <source>
        <strain evidence="11">Up_M1</strain>
        <tissue evidence="11">Testis</tissue>
    </source>
</reference>
<evidence type="ECO:0000256" key="3">
    <source>
        <dbReference type="ARBA" id="ARBA00022679"/>
    </source>
</evidence>
<dbReference type="InterPro" id="IPR043472">
    <property type="entry name" value="Macro_dom-like"/>
</dbReference>
<dbReference type="InterPro" id="IPR057043">
    <property type="entry name" value="PARP14_KH_2"/>
</dbReference>
<feature type="domain" description="PARP catalytic" evidence="9">
    <location>
        <begin position="1562"/>
        <end position="1756"/>
    </location>
</feature>
<dbReference type="PANTHER" id="PTHR14453:SF106">
    <property type="entry name" value="POLY [ADP-RIBOSE] POLYMERASE"/>
    <property type="match status" value="1"/>
</dbReference>
<organism evidence="11 12">
    <name type="scientific">Umbra pygmaea</name>
    <name type="common">Eastern mudminnow</name>
    <dbReference type="NCBI Taxonomy" id="75934"/>
    <lineage>
        <taxon>Eukaryota</taxon>
        <taxon>Metazoa</taxon>
        <taxon>Chordata</taxon>
        <taxon>Craniata</taxon>
        <taxon>Vertebrata</taxon>
        <taxon>Euteleostomi</taxon>
        <taxon>Actinopterygii</taxon>
        <taxon>Neopterygii</taxon>
        <taxon>Teleostei</taxon>
        <taxon>Protacanthopterygii</taxon>
        <taxon>Esociformes</taxon>
        <taxon>Umbridae</taxon>
        <taxon>Umbra</taxon>
    </lineage>
</organism>
<evidence type="ECO:0000313" key="12">
    <source>
        <dbReference type="Proteomes" id="UP001557470"/>
    </source>
</evidence>
<sequence>MDSYTFSINVEGTWTPSVSKWIKNKLQIYFQSKNKSNGGDCIVNYDDTSSRATVYFKSENVRDEVLLRENHEITVKNETVKLRVSSSAENKEKGGSRLVGAASNALSDVTEGAQDATNSASSPGGEGAAKESPQSSSVVLEKVPENVSREMLVMLVESISQFEEDSFTMEVIIEKNTAVLTFNNHNDVDRFLTESKNNKKFQKYGLISRLLERSQSVRVENLTTAMPEEMLDLYFEKWGGPIKDITMIPEEQAAIVTFQSTEVVETLTKIDHRIAKVSVNVYPYYMSLGTALYGKDRPMWKMPDTFTVDIHPAIWKFLSMKSQVSSINRQMEAVFCHIDMNSPEVKLSPVPALLRQKRLTRKDVDEWKKRTYNTFIDIMAQYAVIEFEASTLVWKAVEDDVRSLVKEDALLAIDASRGALTMTGLAKDTKRLLEPVQLLVQRATSQIKRQRDGVSKELDVSPAMFYILQQEGLQKHVANEAPEMGLSYRDDTKKLVLSGLESEVYKIENWILQWKLGMSRKPLNLDPILLDFLRSVNSMDMSQDLFTSRGIRAAYTVDGEDVHLTGSSEGALVEAENRVKTALSIQWIMVEDQEVLRLPGWKDLNNKLVDAYNSLNKKTVMITLHPQNRNKIVVSGFPDPVKEVSNNLEDFLNKNSKVEEAVRVKSCAVVKFIQETKSQDWKGFTNVKIHFDQRKPKILLSGARFYVNMAKGGFQKMAAAFCTDELSIMKPGARKYFQEQGSMVLSFALKEHGCIVLLQEEYMLEEDEGDDYSEGGSFGSPYCEVTTPNGILVSASKADICKLSTDAVVNAANEDLAHIGGLALALLNAAGPRLQKLSDEYVKRNGKLKPGDAVVTDSCNLPCKYVVHAVGPRFSDFSQREAIQRLKQAVNKSLSEAEKVNCLSVAVPAVSSGIFGFPLDLCTETIAEAVREYCDHQRGMSSLTQIHLVDNSDKTVKALVIAIQKVFKDLHPKTSTPPGSAHWSGEQGRVSGYKGPSYEGQPSQGHWQRDSRGGGGKGNIQEEYSDVIVNTISEDLDLSKGAVSKAILEAAGSQIQTEARKEAHAGMLAFGDVVVTDGYNLHCLKVIHTVCPSWDNGKGTAERILRTIIRDCLNEVEKRRMASVSFPAIGTGNMGFPRDLVCRLFLQEVDEFRPNHLKEVSIVVHPSDTTTVDCFVREFKGQTQGTTWQSSQHAGHSQQPKPHVVQSKPSGSGIFGQVLSPSLGVYSMQMGHLTLEVSSGDITKEKSDVIVNSSNNNFNLKSGVSKAILEAAGLTVELECAQIASSPHFNEGMIMTSAGSLPSLGTGQGGVRPSAVADAMIDAVVDFVKKKAQFVRTVKILIFQTSMLADFHTSMKRRVGQEVDEKSLFTKIKDSFTSIFTGSTDEVNPSHSMGENFVLKGEEFDPTVFQLCGETSQAVSHARAWVEDLIVKEQTERSIKDPYINQLGQEDMEKIKAMQRELTISIRLEKGQNSQIYLEGLSRDVWTADSRIRDMIRAVERTESTKRLAFLEAFAKQLKVKIKINGDDYEADVVRKTASSIRKNKVIELFRKDLKDDTSVSLPSHWDDMKGSLLLVVPLLPTSNEYQDVEKKFVSTGLRHTIVEIARVQNEALWKSYQIKKKHLEEKNKHTNNEKQLFHGTDFNSISQINNQGYNRSYAGMHGAVIGKGVYFAVDPAYSASGYAPADAQGQKRMYLARVLVGDFTRGHANLVVPPAKSSANAAELFDSVTDNISNPTMFVVFNDVQAYPEFLITFK</sequence>
<name>A0ABD0XLT2_UMBPY</name>
<dbReference type="Gene3D" id="3.90.228.10">
    <property type="match status" value="1"/>
</dbReference>
<proteinExistence type="inferred from homology"/>
<dbReference type="SMART" id="SM00506">
    <property type="entry name" value="A1pp"/>
    <property type="match status" value="3"/>
</dbReference>
<dbReference type="InterPro" id="IPR057050">
    <property type="entry name" value="RRM_PARP14_2"/>
</dbReference>
<keyword evidence="2 7" id="KW-0328">Glycosyltransferase</keyword>
<dbReference type="PROSITE" id="PS51154">
    <property type="entry name" value="MACRO"/>
    <property type="match status" value="3"/>
</dbReference>